<dbReference type="EMBL" id="CAJJDN010000036">
    <property type="protein sequence ID" value="CAD8077763.1"/>
    <property type="molecule type" value="Genomic_DNA"/>
</dbReference>
<protein>
    <submittedName>
        <fullName evidence="1">Uncharacterized protein</fullName>
    </submittedName>
</protein>
<sequence length="152" mass="17687">MRPNSEILLCQLYQLGINKWNYEDIGYTHINSKNELILLQKDTNQEVIIVPIKQENEFAFDSEEAIQFHFNKDYTLSFQRREGAMKIWASIQNILKDNNAEDSDSIGLSPVSETNLVAILETMNNMIQHGSQTKQLLQNYLINKKVKKIRNL</sequence>
<comment type="caution">
    <text evidence="1">The sequence shown here is derived from an EMBL/GenBank/DDBJ whole genome shotgun (WGS) entry which is preliminary data.</text>
</comment>
<accession>A0A8S1MJL3</accession>
<evidence type="ECO:0000313" key="1">
    <source>
        <dbReference type="EMBL" id="CAD8077763.1"/>
    </source>
</evidence>
<dbReference type="AlphaFoldDB" id="A0A8S1MJL3"/>
<gene>
    <name evidence="1" type="ORF">PSON_ATCC_30995.1.T0360295</name>
</gene>
<keyword evidence="2" id="KW-1185">Reference proteome</keyword>
<organism evidence="1 2">
    <name type="scientific">Paramecium sonneborni</name>
    <dbReference type="NCBI Taxonomy" id="65129"/>
    <lineage>
        <taxon>Eukaryota</taxon>
        <taxon>Sar</taxon>
        <taxon>Alveolata</taxon>
        <taxon>Ciliophora</taxon>
        <taxon>Intramacronucleata</taxon>
        <taxon>Oligohymenophorea</taxon>
        <taxon>Peniculida</taxon>
        <taxon>Parameciidae</taxon>
        <taxon>Paramecium</taxon>
    </lineage>
</organism>
<dbReference type="Proteomes" id="UP000692954">
    <property type="component" value="Unassembled WGS sequence"/>
</dbReference>
<reference evidence="1" key="1">
    <citation type="submission" date="2021-01" db="EMBL/GenBank/DDBJ databases">
        <authorList>
            <consortium name="Genoscope - CEA"/>
            <person name="William W."/>
        </authorList>
    </citation>
    <scope>NUCLEOTIDE SEQUENCE</scope>
</reference>
<proteinExistence type="predicted"/>
<name>A0A8S1MJL3_9CILI</name>
<evidence type="ECO:0000313" key="2">
    <source>
        <dbReference type="Proteomes" id="UP000692954"/>
    </source>
</evidence>
<dbReference type="OrthoDB" id="313529at2759"/>